<reference evidence="2 3" key="1">
    <citation type="journal article" date="2016" name="Proc. Natl. Acad. Sci. U.S.A.">
        <title>Comparative genomics of biotechnologically important yeasts.</title>
        <authorList>
            <person name="Riley R."/>
            <person name="Haridas S."/>
            <person name="Wolfe K.H."/>
            <person name="Lopes M.R."/>
            <person name="Hittinger C.T."/>
            <person name="Goeker M."/>
            <person name="Salamov A.A."/>
            <person name="Wisecaver J.H."/>
            <person name="Long T.M."/>
            <person name="Calvey C.H."/>
            <person name="Aerts A.L."/>
            <person name="Barry K.W."/>
            <person name="Choi C."/>
            <person name="Clum A."/>
            <person name="Coughlan A.Y."/>
            <person name="Deshpande S."/>
            <person name="Douglass A.P."/>
            <person name="Hanson S.J."/>
            <person name="Klenk H.-P."/>
            <person name="LaButti K.M."/>
            <person name="Lapidus A."/>
            <person name="Lindquist E.A."/>
            <person name="Lipzen A.M."/>
            <person name="Meier-Kolthoff J.P."/>
            <person name="Ohm R.A."/>
            <person name="Otillar R.P."/>
            <person name="Pangilinan J.L."/>
            <person name="Peng Y."/>
            <person name="Rokas A."/>
            <person name="Rosa C.A."/>
            <person name="Scheuner C."/>
            <person name="Sibirny A.A."/>
            <person name="Slot J.C."/>
            <person name="Stielow J.B."/>
            <person name="Sun H."/>
            <person name="Kurtzman C.P."/>
            <person name="Blackwell M."/>
            <person name="Grigoriev I.V."/>
            <person name="Jeffries T.W."/>
        </authorList>
    </citation>
    <scope>NUCLEOTIDE SEQUENCE [LARGE SCALE GENOMIC DNA]</scope>
    <source>
        <strain evidence="3">ATCC 58044 / CBS 1984 / NCYC 433 / NRRL Y-366-8</strain>
    </source>
</reference>
<name>A0A1E3P322_WICAA</name>
<keyword evidence="3" id="KW-1185">Reference proteome</keyword>
<dbReference type="STRING" id="683960.A0A1E3P322"/>
<dbReference type="RefSeq" id="XP_019039022.1">
    <property type="nucleotide sequence ID" value="XM_019186317.1"/>
</dbReference>
<organism evidence="2 3">
    <name type="scientific">Wickerhamomyces anomalus (strain ATCC 58044 / CBS 1984 / NCYC 433 / NRRL Y-366-8)</name>
    <name type="common">Yeast</name>
    <name type="synonym">Hansenula anomala</name>
    <dbReference type="NCBI Taxonomy" id="683960"/>
    <lineage>
        <taxon>Eukaryota</taxon>
        <taxon>Fungi</taxon>
        <taxon>Dikarya</taxon>
        <taxon>Ascomycota</taxon>
        <taxon>Saccharomycotina</taxon>
        <taxon>Saccharomycetes</taxon>
        <taxon>Phaffomycetales</taxon>
        <taxon>Wickerhamomycetaceae</taxon>
        <taxon>Wickerhamomyces</taxon>
    </lineage>
</organism>
<gene>
    <name evidence="2" type="ORF">WICANDRAFT_91747</name>
</gene>
<evidence type="ECO:0000313" key="2">
    <source>
        <dbReference type="EMBL" id="ODQ59815.1"/>
    </source>
</evidence>
<dbReference type="Gene3D" id="3.40.50.720">
    <property type="entry name" value="NAD(P)-binding Rossmann-like Domain"/>
    <property type="match status" value="1"/>
</dbReference>
<dbReference type="InterPro" id="IPR003781">
    <property type="entry name" value="CoA-bd"/>
</dbReference>
<sequence>MSMKSFFSPSRVYAVIGATPNEQKFGFKVFNWYLARDLPVIPIHPSATHVLHVPTSQDIALAINRADEEYPNNDGISISFITPPKVTESVLSELEAKNLVNKVKGVWYQPGAYDDEVI</sequence>
<dbReference type="InterPro" id="IPR036291">
    <property type="entry name" value="NAD(P)-bd_dom_sf"/>
</dbReference>
<feature type="non-terminal residue" evidence="2">
    <location>
        <position position="118"/>
    </location>
</feature>
<dbReference type="Pfam" id="PF13380">
    <property type="entry name" value="CoA_binding_2"/>
    <property type="match status" value="1"/>
</dbReference>
<proteinExistence type="predicted"/>
<dbReference type="SUPFAM" id="SSF51735">
    <property type="entry name" value="NAD(P)-binding Rossmann-fold domains"/>
    <property type="match status" value="1"/>
</dbReference>
<feature type="domain" description="CoA-binding" evidence="1">
    <location>
        <begin position="11"/>
        <end position="118"/>
    </location>
</feature>
<accession>A0A1E3P322</accession>
<dbReference type="EMBL" id="KV454210">
    <property type="protein sequence ID" value="ODQ59815.1"/>
    <property type="molecule type" value="Genomic_DNA"/>
</dbReference>
<dbReference type="Proteomes" id="UP000094112">
    <property type="component" value="Unassembled WGS sequence"/>
</dbReference>
<dbReference type="PANTHER" id="PTHR33303:SF2">
    <property type="entry name" value="COA-BINDING DOMAIN-CONTAINING PROTEIN"/>
    <property type="match status" value="1"/>
</dbReference>
<evidence type="ECO:0000313" key="3">
    <source>
        <dbReference type="Proteomes" id="UP000094112"/>
    </source>
</evidence>
<dbReference type="AlphaFoldDB" id="A0A1E3P322"/>
<dbReference type="OrthoDB" id="5138418at2759"/>
<dbReference type="GeneID" id="30203563"/>
<dbReference type="PANTHER" id="PTHR33303">
    <property type="entry name" value="CYTOPLASMIC PROTEIN-RELATED"/>
    <property type="match status" value="1"/>
</dbReference>
<protein>
    <recommendedName>
        <fullName evidence="1">CoA-binding domain-containing protein</fullName>
    </recommendedName>
</protein>
<evidence type="ECO:0000259" key="1">
    <source>
        <dbReference type="Pfam" id="PF13380"/>
    </source>
</evidence>